<protein>
    <submittedName>
        <fullName evidence="3">Uncharacterized protein</fullName>
    </submittedName>
</protein>
<gene>
    <name evidence="3" type="ORF">PV04_07689</name>
</gene>
<feature type="region of interest" description="Disordered" evidence="2">
    <location>
        <begin position="287"/>
        <end position="307"/>
    </location>
</feature>
<dbReference type="EMBL" id="KN846960">
    <property type="protein sequence ID" value="KIW65428.1"/>
    <property type="molecule type" value="Genomic_DNA"/>
</dbReference>
<organism evidence="3 4">
    <name type="scientific">Phialophora macrospora</name>
    <dbReference type="NCBI Taxonomy" id="1851006"/>
    <lineage>
        <taxon>Eukaryota</taxon>
        <taxon>Fungi</taxon>
        <taxon>Dikarya</taxon>
        <taxon>Ascomycota</taxon>
        <taxon>Pezizomycotina</taxon>
        <taxon>Eurotiomycetes</taxon>
        <taxon>Chaetothyriomycetidae</taxon>
        <taxon>Chaetothyriales</taxon>
        <taxon>Herpotrichiellaceae</taxon>
        <taxon>Phialophora</taxon>
    </lineage>
</organism>
<dbReference type="STRING" id="5601.A0A0D2FBN9"/>
<keyword evidence="1" id="KW-0175">Coiled coil</keyword>
<feature type="compositionally biased region" description="Low complexity" evidence="2">
    <location>
        <begin position="37"/>
        <end position="46"/>
    </location>
</feature>
<evidence type="ECO:0000313" key="4">
    <source>
        <dbReference type="Proteomes" id="UP000054266"/>
    </source>
</evidence>
<dbReference type="AlphaFoldDB" id="A0A0D2FBN9"/>
<dbReference type="PANTHER" id="PTHR15885:SF1">
    <property type="entry name" value="COILED-COIL DOMAIN-CONTAINING PROTEIN 174"/>
    <property type="match status" value="1"/>
</dbReference>
<evidence type="ECO:0000256" key="2">
    <source>
        <dbReference type="SAM" id="MobiDB-lite"/>
    </source>
</evidence>
<feature type="compositionally biased region" description="Polar residues" evidence="2">
    <location>
        <begin position="10"/>
        <end position="36"/>
    </location>
</feature>
<sequence length="336" mass="37933">MADSHLYGVKQSSKTKAKEISSSTSLAFSTNLASLISSSSSVKSKSGAARPRPSKDKSDIFTAHNKNVKKRSAADLEEDGKQRHQTKADIGSVEDAELHRSKRKMEDKVRLYNAMKRGEYIGKGDHDDRGLVDFDRKWAETQASGGAHDSDSADSDEDGAEAHEVVEYFDEFGRLRKGTKAEAEREERRKRIQANAAAEAEQLAARPSMPTNIIYGDAIQHQAFNPDQVIADRMAEIAKKRDKSVTPPPDAHYDAHAEIRSKGTGFYNFSQDAEERKREMDALEKERLETERVRKEREAKKEQRRKEIEERRRLIAEQRAKAQADKFLNELDIDGV</sequence>
<dbReference type="Proteomes" id="UP000054266">
    <property type="component" value="Unassembled WGS sequence"/>
</dbReference>
<keyword evidence="4" id="KW-1185">Reference proteome</keyword>
<accession>A0A0D2FBN9</accession>
<feature type="compositionally biased region" description="Basic and acidic residues" evidence="2">
    <location>
        <begin position="96"/>
        <end position="106"/>
    </location>
</feature>
<evidence type="ECO:0000256" key="1">
    <source>
        <dbReference type="ARBA" id="ARBA00023054"/>
    </source>
</evidence>
<feature type="region of interest" description="Disordered" evidence="2">
    <location>
        <begin position="141"/>
        <end position="164"/>
    </location>
</feature>
<dbReference type="GO" id="GO:0005634">
    <property type="term" value="C:nucleus"/>
    <property type="evidence" value="ECO:0007669"/>
    <property type="project" value="TreeGrafter"/>
</dbReference>
<dbReference type="HOGENOM" id="CLU_054813_0_0_1"/>
<feature type="region of interest" description="Disordered" evidence="2">
    <location>
        <begin position="1"/>
        <end position="106"/>
    </location>
</feature>
<reference evidence="3 4" key="1">
    <citation type="submission" date="2015-01" db="EMBL/GenBank/DDBJ databases">
        <title>The Genome Sequence of Capronia semiimmersa CBS27337.</title>
        <authorList>
            <consortium name="The Broad Institute Genomics Platform"/>
            <person name="Cuomo C."/>
            <person name="de Hoog S."/>
            <person name="Gorbushina A."/>
            <person name="Stielow B."/>
            <person name="Teixiera M."/>
            <person name="Abouelleil A."/>
            <person name="Chapman S.B."/>
            <person name="Priest M."/>
            <person name="Young S.K."/>
            <person name="Wortman J."/>
            <person name="Nusbaum C."/>
            <person name="Birren B."/>
        </authorList>
    </citation>
    <scope>NUCLEOTIDE SEQUENCE [LARGE SCALE GENOMIC DNA]</scope>
    <source>
        <strain evidence="3 4">CBS 27337</strain>
    </source>
</reference>
<dbReference type="InterPro" id="IPR025066">
    <property type="entry name" value="CCDC174-like"/>
</dbReference>
<evidence type="ECO:0000313" key="3">
    <source>
        <dbReference type="EMBL" id="KIW65428.1"/>
    </source>
</evidence>
<dbReference type="Pfam" id="PF13300">
    <property type="entry name" value="DUF4078"/>
    <property type="match status" value="1"/>
</dbReference>
<name>A0A0D2FBN9_9EURO</name>
<dbReference type="PANTHER" id="PTHR15885">
    <property type="entry name" value="COILED-COIL DOMAIN-CONTAINING PROTEIN 174"/>
    <property type="match status" value="1"/>
</dbReference>
<proteinExistence type="predicted"/>